<dbReference type="EMBL" id="JAVDWA010000002">
    <property type="protein sequence ID" value="MDR7072781.1"/>
    <property type="molecule type" value="Genomic_DNA"/>
</dbReference>
<comment type="similarity">
    <text evidence="1 2">Belongs to the UPF0178 family.</text>
</comment>
<sequence>MTVKVEHMIMKKFNVFIDADACPVLIKDVIHSCSKEYHFEPIFVTSFAHASNTDQPGKWIMVDARPEEVDMYIHNHSKKNDIVVTQDHALASLLLPKGVYVVTPRGKHFQEDEMERVLHERYLSAKARRSGVHSKGPAKFTKEDAERFSTVFCEILSNVEGK</sequence>
<dbReference type="HAMAP" id="MF_00489">
    <property type="entry name" value="UPF0178"/>
    <property type="match status" value="1"/>
</dbReference>
<reference evidence="3 4" key="1">
    <citation type="submission" date="2023-07" db="EMBL/GenBank/DDBJ databases">
        <title>Sorghum-associated microbial communities from plants grown in Nebraska, USA.</title>
        <authorList>
            <person name="Schachtman D."/>
        </authorList>
    </citation>
    <scope>NUCLEOTIDE SEQUENCE [LARGE SCALE GENOMIC DNA]</scope>
    <source>
        <strain evidence="3 4">BE211</strain>
    </source>
</reference>
<evidence type="ECO:0000313" key="4">
    <source>
        <dbReference type="Proteomes" id="UP001258181"/>
    </source>
</evidence>
<dbReference type="InterPro" id="IPR003791">
    <property type="entry name" value="UPF0178"/>
</dbReference>
<accession>A0ABU1U060</accession>
<gene>
    <name evidence="3" type="ORF">J2X07_001758</name>
</gene>
<protein>
    <recommendedName>
        <fullName evidence="2">UPF0178 protein J2X07_001758</fullName>
    </recommendedName>
</protein>
<dbReference type="PANTHER" id="PTHR35146">
    <property type="entry name" value="UPF0178 PROTEIN YAII"/>
    <property type="match status" value="1"/>
</dbReference>
<dbReference type="PANTHER" id="PTHR35146:SF1">
    <property type="entry name" value="UPF0178 PROTEIN YAII"/>
    <property type="match status" value="1"/>
</dbReference>
<keyword evidence="4" id="KW-1185">Reference proteome</keyword>
<evidence type="ECO:0000256" key="2">
    <source>
        <dbReference type="HAMAP-Rule" id="MF_00489"/>
    </source>
</evidence>
<organism evidence="3 4">
    <name type="scientific">Fictibacillus barbaricus</name>
    <dbReference type="NCBI Taxonomy" id="182136"/>
    <lineage>
        <taxon>Bacteria</taxon>
        <taxon>Bacillati</taxon>
        <taxon>Bacillota</taxon>
        <taxon>Bacilli</taxon>
        <taxon>Bacillales</taxon>
        <taxon>Fictibacillaceae</taxon>
        <taxon>Fictibacillus</taxon>
    </lineage>
</organism>
<dbReference type="Proteomes" id="UP001258181">
    <property type="component" value="Unassembled WGS sequence"/>
</dbReference>
<evidence type="ECO:0000313" key="3">
    <source>
        <dbReference type="EMBL" id="MDR7072781.1"/>
    </source>
</evidence>
<dbReference type="RefSeq" id="WP_310258067.1">
    <property type="nucleotide sequence ID" value="NZ_JAVDWA010000002.1"/>
</dbReference>
<proteinExistence type="inferred from homology"/>
<comment type="caution">
    <text evidence="3">The sequence shown here is derived from an EMBL/GenBank/DDBJ whole genome shotgun (WGS) entry which is preliminary data.</text>
</comment>
<name>A0ABU1U060_9BACL</name>
<dbReference type="Pfam" id="PF02639">
    <property type="entry name" value="DUF188"/>
    <property type="match status" value="1"/>
</dbReference>
<evidence type="ECO:0000256" key="1">
    <source>
        <dbReference type="ARBA" id="ARBA00008522"/>
    </source>
</evidence>